<evidence type="ECO:0000313" key="6">
    <source>
        <dbReference type="Proteomes" id="UP000012174"/>
    </source>
</evidence>
<protein>
    <submittedName>
        <fullName evidence="5">Uncharacterized protein</fullName>
    </submittedName>
</protein>
<dbReference type="InterPro" id="IPR000387">
    <property type="entry name" value="Tyr_Pase_dom"/>
</dbReference>
<dbReference type="PRINTS" id="PR00700">
    <property type="entry name" value="PRTYPHPHTASE"/>
</dbReference>
<dbReference type="AlphaFoldDB" id="M7T6Y6"/>
<dbReference type="Proteomes" id="UP000012174">
    <property type="component" value="Unassembled WGS sequence"/>
</dbReference>
<dbReference type="PROSITE" id="PS50055">
    <property type="entry name" value="TYR_PHOSPHATASE_PTP"/>
    <property type="match status" value="1"/>
</dbReference>
<evidence type="ECO:0000259" key="3">
    <source>
        <dbReference type="PROSITE" id="PS50055"/>
    </source>
</evidence>
<dbReference type="eggNOG" id="KOG0789">
    <property type="taxonomic scope" value="Eukaryota"/>
</dbReference>
<dbReference type="PANTHER" id="PTHR19134">
    <property type="entry name" value="RECEPTOR-TYPE TYROSINE-PROTEIN PHOSPHATASE"/>
    <property type="match status" value="1"/>
</dbReference>
<dbReference type="PROSITE" id="PS50056">
    <property type="entry name" value="TYR_PHOSPHATASE_2"/>
    <property type="match status" value="1"/>
</dbReference>
<dbReference type="InterPro" id="IPR016130">
    <property type="entry name" value="Tyr_Pase_AS"/>
</dbReference>
<comment type="similarity">
    <text evidence="1">Belongs to the protein-tyrosine phosphatase family. Non-receptor class subfamily.</text>
</comment>
<dbReference type="EMBL" id="KB705457">
    <property type="protein sequence ID" value="EMR72417.1"/>
    <property type="molecule type" value="Genomic_DNA"/>
</dbReference>
<dbReference type="SUPFAM" id="SSF52799">
    <property type="entry name" value="(Phosphotyrosine protein) phosphatases II"/>
    <property type="match status" value="1"/>
</dbReference>
<dbReference type="SMART" id="SM00404">
    <property type="entry name" value="PTPc_motif"/>
    <property type="match status" value="1"/>
</dbReference>
<dbReference type="HOGENOM" id="CLU_001645_11_2_1"/>
<dbReference type="KEGG" id="ela:UCREL1_509"/>
<gene>
    <name evidence="5" type="ORF">UCREL1_509</name>
</gene>
<feature type="domain" description="Tyrosine-protein phosphatase" evidence="3">
    <location>
        <begin position="83"/>
        <end position="449"/>
    </location>
</feature>
<dbReference type="OMA" id="QYFGVVA"/>
<evidence type="ECO:0000313" key="5">
    <source>
        <dbReference type="EMBL" id="EMR72417.1"/>
    </source>
</evidence>
<evidence type="ECO:0000256" key="2">
    <source>
        <dbReference type="SAM" id="MobiDB-lite"/>
    </source>
</evidence>
<dbReference type="InterPro" id="IPR029021">
    <property type="entry name" value="Prot-tyrosine_phosphatase-like"/>
</dbReference>
<dbReference type="SMART" id="SM00194">
    <property type="entry name" value="PTPc"/>
    <property type="match status" value="1"/>
</dbReference>
<accession>M7T6Y6</accession>
<dbReference type="CDD" id="cd18533">
    <property type="entry name" value="PTP_fungal"/>
    <property type="match status" value="1"/>
</dbReference>
<dbReference type="OrthoDB" id="6058203at2759"/>
<keyword evidence="6" id="KW-1185">Reference proteome</keyword>
<feature type="domain" description="Tyrosine specific protein phosphatases" evidence="4">
    <location>
        <begin position="318"/>
        <end position="384"/>
    </location>
</feature>
<name>M7T6Y6_EUTLA</name>
<proteinExistence type="inferred from homology"/>
<dbReference type="Gene3D" id="3.90.190.10">
    <property type="entry name" value="Protein tyrosine phosphatase superfamily"/>
    <property type="match status" value="1"/>
</dbReference>
<evidence type="ECO:0000256" key="1">
    <source>
        <dbReference type="ARBA" id="ARBA00009649"/>
    </source>
</evidence>
<dbReference type="PANTHER" id="PTHR19134:SF561">
    <property type="entry name" value="PROTEIN TYROSINE PHOSPHATASE 36E, ISOFORM A"/>
    <property type="match status" value="1"/>
</dbReference>
<sequence length="476" mass="52664">MDLADGVGQMDVSVPSNVDFDTLPAWLRETTRASDHGKIVSENFLKIERNEQSRMKDAYAAFTPGGAAKSRGVRLSGVEKGVKNRYKDILPFDHARVRLADRSEGSCDYINASYVQASRSNKRYIASQGPLPATFEDFWSVIWDQDVRVIVMLTAESEGGQLKCHPYWQSKEFGPFRLKPLSEKKVSLDLDKPRTNSTASASNTAAAAAAAEAGRRRAMTTNVIDSSNPALPTVPSQPAETPHVIIRKFVLSHAANPFAPMREITHLHYPSWPDFGTPAQPSHLLALVELANVMQRSALPVDANAIAASATSERPTMSNWYDEPESDTKARPMLVHCSAGCGRTGTFCTVDSVIDMLKRQRIASAIAETQYDTDGDVQMDDGTPQRNDGPNREISGIARDGNHRIDTSFLRDSGADLIASTVEDFRQQRLSMVQSLRQFVLCYETVLEWIWRSQDKNNGLSTARNRARSGSLESRR</sequence>
<dbReference type="InterPro" id="IPR003595">
    <property type="entry name" value="Tyr_Pase_cat"/>
</dbReference>
<reference evidence="6" key="1">
    <citation type="journal article" date="2013" name="Genome Announc.">
        <title>Draft genome sequence of the grapevine dieback fungus Eutypa lata UCR-EL1.</title>
        <authorList>
            <person name="Blanco-Ulate B."/>
            <person name="Rolshausen P.E."/>
            <person name="Cantu D."/>
        </authorList>
    </citation>
    <scope>NUCLEOTIDE SEQUENCE [LARGE SCALE GENOMIC DNA]</scope>
    <source>
        <strain evidence="6">UCR-EL1</strain>
    </source>
</reference>
<dbReference type="Pfam" id="PF00102">
    <property type="entry name" value="Y_phosphatase"/>
    <property type="match status" value="2"/>
</dbReference>
<dbReference type="InterPro" id="IPR000242">
    <property type="entry name" value="PTP_cat"/>
</dbReference>
<evidence type="ECO:0000259" key="4">
    <source>
        <dbReference type="PROSITE" id="PS50056"/>
    </source>
</evidence>
<feature type="region of interest" description="Disordered" evidence="2">
    <location>
        <begin position="369"/>
        <end position="398"/>
    </location>
</feature>
<dbReference type="InterPro" id="IPR050348">
    <property type="entry name" value="Protein-Tyr_Phosphatase"/>
</dbReference>
<organism evidence="5 6">
    <name type="scientific">Eutypa lata (strain UCR-EL1)</name>
    <name type="common">Grapevine dieback disease fungus</name>
    <name type="synonym">Eutypa armeniacae</name>
    <dbReference type="NCBI Taxonomy" id="1287681"/>
    <lineage>
        <taxon>Eukaryota</taxon>
        <taxon>Fungi</taxon>
        <taxon>Dikarya</taxon>
        <taxon>Ascomycota</taxon>
        <taxon>Pezizomycotina</taxon>
        <taxon>Sordariomycetes</taxon>
        <taxon>Xylariomycetidae</taxon>
        <taxon>Xylariales</taxon>
        <taxon>Diatrypaceae</taxon>
        <taxon>Eutypa</taxon>
    </lineage>
</organism>
<dbReference type="STRING" id="1287681.M7T6Y6"/>
<dbReference type="PROSITE" id="PS00383">
    <property type="entry name" value="TYR_PHOSPHATASE_1"/>
    <property type="match status" value="1"/>
</dbReference>
<dbReference type="GO" id="GO:0004725">
    <property type="term" value="F:protein tyrosine phosphatase activity"/>
    <property type="evidence" value="ECO:0007669"/>
    <property type="project" value="InterPro"/>
</dbReference>